<dbReference type="PROSITE" id="PS50850">
    <property type="entry name" value="MFS"/>
    <property type="match status" value="1"/>
</dbReference>
<dbReference type="GO" id="GO:0022857">
    <property type="term" value="F:transmembrane transporter activity"/>
    <property type="evidence" value="ECO:0007669"/>
    <property type="project" value="InterPro"/>
</dbReference>
<name>A0A6J6HTB9_9ZZZZ</name>
<feature type="domain" description="Major facilitator superfamily (MFS) profile" evidence="8">
    <location>
        <begin position="1"/>
        <end position="377"/>
    </location>
</feature>
<dbReference type="SUPFAM" id="SSF103473">
    <property type="entry name" value="MFS general substrate transporter"/>
    <property type="match status" value="1"/>
</dbReference>
<dbReference type="PANTHER" id="PTHR23517">
    <property type="entry name" value="RESISTANCE PROTEIN MDTM, PUTATIVE-RELATED-RELATED"/>
    <property type="match status" value="1"/>
</dbReference>
<evidence type="ECO:0000313" key="9">
    <source>
        <dbReference type="EMBL" id="CAB4616370.1"/>
    </source>
</evidence>
<comment type="subcellular location">
    <subcellularLocation>
        <location evidence="1">Cell membrane</location>
        <topology evidence="1">Multi-pass membrane protein</topology>
    </subcellularLocation>
</comment>
<dbReference type="InterPro" id="IPR020846">
    <property type="entry name" value="MFS_dom"/>
</dbReference>
<feature type="transmembrane region" description="Helical" evidence="7">
    <location>
        <begin position="33"/>
        <end position="54"/>
    </location>
</feature>
<keyword evidence="4 7" id="KW-0812">Transmembrane</keyword>
<reference evidence="9" key="1">
    <citation type="submission" date="2020-05" db="EMBL/GenBank/DDBJ databases">
        <authorList>
            <person name="Chiriac C."/>
            <person name="Salcher M."/>
            <person name="Ghai R."/>
            <person name="Kavagutti S V."/>
        </authorList>
    </citation>
    <scope>NUCLEOTIDE SEQUENCE</scope>
</reference>
<feature type="transmembrane region" description="Helical" evidence="7">
    <location>
        <begin position="89"/>
        <end position="107"/>
    </location>
</feature>
<dbReference type="InterPro" id="IPR011701">
    <property type="entry name" value="MFS"/>
</dbReference>
<keyword evidence="5 7" id="KW-1133">Transmembrane helix</keyword>
<sequence length="383" mass="39765">MVPVFVPSVLMSIAEYSLLPVIPASASLLGADLATAGLIAGLLMVGILVADLPAGRLVERIGERRAMIFGSGLGATGVLLVAFGHSLWLMGIGVFLLGIGVAIFALARHAFFAEHIPLTYRARALSMLGGTFRAGAFIGPLIGSGIIYLFDVHGVYWFAGIVCAASAIVLLRSPKDVIKPATEAGTSSVWHIAKREAKSLATLGVGASILGAIRTTRQIGLPLWAIFIGLTPAETSFYIALAGILDFALFYTSGQIMDKYGRFWAAVPPTLGLGILHLFVFSATDGLTFLALACAMALANGLGSGIILTMGADLAPTDARHEYLASYRLITDIGVAAASPALAAITAATSLATGMATFGVIGIAGGLLMWRYIPGLIPKNRAH</sequence>
<feature type="transmembrane region" description="Helical" evidence="7">
    <location>
        <begin position="354"/>
        <end position="373"/>
    </location>
</feature>
<evidence type="ECO:0000256" key="6">
    <source>
        <dbReference type="ARBA" id="ARBA00023136"/>
    </source>
</evidence>
<keyword evidence="6 7" id="KW-0472">Membrane</keyword>
<feature type="transmembrane region" description="Helical" evidence="7">
    <location>
        <begin position="128"/>
        <end position="149"/>
    </location>
</feature>
<protein>
    <submittedName>
        <fullName evidence="9">Unannotated protein</fullName>
    </submittedName>
</protein>
<dbReference type="InterPro" id="IPR050171">
    <property type="entry name" value="MFS_Transporters"/>
</dbReference>
<feature type="transmembrane region" description="Helical" evidence="7">
    <location>
        <begin position="66"/>
        <end position="83"/>
    </location>
</feature>
<evidence type="ECO:0000256" key="4">
    <source>
        <dbReference type="ARBA" id="ARBA00022692"/>
    </source>
</evidence>
<evidence type="ECO:0000256" key="3">
    <source>
        <dbReference type="ARBA" id="ARBA00022475"/>
    </source>
</evidence>
<dbReference type="GO" id="GO:0005886">
    <property type="term" value="C:plasma membrane"/>
    <property type="evidence" value="ECO:0007669"/>
    <property type="project" value="UniProtKB-SubCell"/>
</dbReference>
<evidence type="ECO:0000256" key="7">
    <source>
        <dbReference type="SAM" id="Phobius"/>
    </source>
</evidence>
<dbReference type="InterPro" id="IPR036259">
    <property type="entry name" value="MFS_trans_sf"/>
</dbReference>
<organism evidence="9">
    <name type="scientific">freshwater metagenome</name>
    <dbReference type="NCBI Taxonomy" id="449393"/>
    <lineage>
        <taxon>unclassified sequences</taxon>
        <taxon>metagenomes</taxon>
        <taxon>ecological metagenomes</taxon>
    </lineage>
</organism>
<evidence type="ECO:0000256" key="1">
    <source>
        <dbReference type="ARBA" id="ARBA00004651"/>
    </source>
</evidence>
<keyword evidence="3" id="KW-1003">Cell membrane</keyword>
<dbReference type="Gene3D" id="1.20.1250.20">
    <property type="entry name" value="MFS general substrate transporter like domains"/>
    <property type="match status" value="1"/>
</dbReference>
<dbReference type="Pfam" id="PF07690">
    <property type="entry name" value="MFS_1"/>
    <property type="match status" value="1"/>
</dbReference>
<feature type="transmembrane region" description="Helical" evidence="7">
    <location>
        <begin position="223"/>
        <end position="251"/>
    </location>
</feature>
<feature type="transmembrane region" description="Helical" evidence="7">
    <location>
        <begin position="155"/>
        <end position="171"/>
    </location>
</feature>
<keyword evidence="2" id="KW-0813">Transport</keyword>
<gene>
    <name evidence="9" type="ORF">UFOPK1855_00707</name>
</gene>
<accession>A0A6J6HTB9</accession>
<dbReference type="PANTHER" id="PTHR23517:SF3">
    <property type="entry name" value="INTEGRAL MEMBRANE TRANSPORT PROTEIN"/>
    <property type="match status" value="1"/>
</dbReference>
<dbReference type="EMBL" id="CAEZUW010000110">
    <property type="protein sequence ID" value="CAB4616370.1"/>
    <property type="molecule type" value="Genomic_DNA"/>
</dbReference>
<evidence type="ECO:0000256" key="2">
    <source>
        <dbReference type="ARBA" id="ARBA00022448"/>
    </source>
</evidence>
<dbReference type="AlphaFoldDB" id="A0A6J6HTB9"/>
<feature type="transmembrane region" description="Helical" evidence="7">
    <location>
        <begin position="287"/>
        <end position="308"/>
    </location>
</feature>
<feature type="transmembrane region" description="Helical" evidence="7">
    <location>
        <begin position="263"/>
        <end position="281"/>
    </location>
</feature>
<evidence type="ECO:0000256" key="5">
    <source>
        <dbReference type="ARBA" id="ARBA00022989"/>
    </source>
</evidence>
<evidence type="ECO:0000259" key="8">
    <source>
        <dbReference type="PROSITE" id="PS50850"/>
    </source>
</evidence>
<proteinExistence type="predicted"/>